<dbReference type="AlphaFoldDB" id="A0A820X6B8"/>
<evidence type="ECO:0000313" key="9">
    <source>
        <dbReference type="Proteomes" id="UP000663873"/>
    </source>
</evidence>
<dbReference type="PANTHER" id="PTHR30483">
    <property type="entry name" value="LEUCINE-SPECIFIC-BINDING PROTEIN"/>
    <property type="match status" value="1"/>
</dbReference>
<dbReference type="Pfam" id="PF01094">
    <property type="entry name" value="ANF_receptor"/>
    <property type="match status" value="1"/>
</dbReference>
<dbReference type="SUPFAM" id="SSF53822">
    <property type="entry name" value="Periplasmic binding protein-like I"/>
    <property type="match status" value="1"/>
</dbReference>
<evidence type="ECO:0000256" key="1">
    <source>
        <dbReference type="ARBA" id="ARBA00004141"/>
    </source>
</evidence>
<evidence type="ECO:0000256" key="6">
    <source>
        <dbReference type="ARBA" id="ARBA00023180"/>
    </source>
</evidence>
<dbReference type="GO" id="GO:0004930">
    <property type="term" value="F:G protein-coupled receptor activity"/>
    <property type="evidence" value="ECO:0007669"/>
    <property type="project" value="InterPro"/>
</dbReference>
<evidence type="ECO:0000259" key="7">
    <source>
        <dbReference type="Pfam" id="PF01094"/>
    </source>
</evidence>
<comment type="subcellular location">
    <subcellularLocation>
        <location evidence="1">Membrane</location>
        <topology evidence="1">Multi-pass membrane protein</topology>
    </subcellularLocation>
</comment>
<dbReference type="InterPro" id="IPR001828">
    <property type="entry name" value="ANF_lig-bd_rcpt"/>
</dbReference>
<reference evidence="8" key="1">
    <citation type="submission" date="2021-02" db="EMBL/GenBank/DDBJ databases">
        <authorList>
            <person name="Nowell W R."/>
        </authorList>
    </citation>
    <scope>NUCLEOTIDE SEQUENCE</scope>
</reference>
<keyword evidence="2" id="KW-0812">Transmembrane</keyword>
<protein>
    <recommendedName>
        <fullName evidence="7">Receptor ligand binding region domain-containing protein</fullName>
    </recommendedName>
</protein>
<dbReference type="PANTHER" id="PTHR30483:SF6">
    <property type="entry name" value="PERIPLASMIC BINDING PROTEIN OF ABC TRANSPORTER FOR NATURAL AMINO ACIDS"/>
    <property type="match status" value="1"/>
</dbReference>
<sequence>MFQAAILLARQYNINIQGQFITGQIVDTAGIEINTIAAACKAMSTSNIVGIVGPKYSSEAPIIAGIGARIGIPVVSQSATDPTLSNRNAYPAFYRTAPSDNAAALAIAQLFLNYNWTSCLIIYQNDAFGNGGATAITNAFLKNGLGIAGTIVFDIVTLRLQDNLNDVLTASPTRIVVLWVNPPYVPSIIQNALDYDLIGPNYLWITSASFDLSNFNQTYYPNLIGLLNLEPTVASVANAPIN</sequence>
<keyword evidence="4" id="KW-0472">Membrane</keyword>
<keyword evidence="5" id="KW-0675">Receptor</keyword>
<gene>
    <name evidence="8" type="ORF">UJA718_LOCUS27971</name>
</gene>
<organism evidence="8 9">
    <name type="scientific">Rotaria socialis</name>
    <dbReference type="NCBI Taxonomy" id="392032"/>
    <lineage>
        <taxon>Eukaryota</taxon>
        <taxon>Metazoa</taxon>
        <taxon>Spiralia</taxon>
        <taxon>Gnathifera</taxon>
        <taxon>Rotifera</taxon>
        <taxon>Eurotatoria</taxon>
        <taxon>Bdelloidea</taxon>
        <taxon>Philodinida</taxon>
        <taxon>Philodinidae</taxon>
        <taxon>Rotaria</taxon>
    </lineage>
</organism>
<evidence type="ECO:0000256" key="3">
    <source>
        <dbReference type="ARBA" id="ARBA00022989"/>
    </source>
</evidence>
<evidence type="ECO:0000256" key="2">
    <source>
        <dbReference type="ARBA" id="ARBA00022692"/>
    </source>
</evidence>
<dbReference type="EMBL" id="CAJOBP010008067">
    <property type="protein sequence ID" value="CAF4527188.1"/>
    <property type="molecule type" value="Genomic_DNA"/>
</dbReference>
<evidence type="ECO:0000313" key="8">
    <source>
        <dbReference type="EMBL" id="CAF4527188.1"/>
    </source>
</evidence>
<evidence type="ECO:0000256" key="5">
    <source>
        <dbReference type="ARBA" id="ARBA00023170"/>
    </source>
</evidence>
<dbReference type="GO" id="GO:0016020">
    <property type="term" value="C:membrane"/>
    <property type="evidence" value="ECO:0007669"/>
    <property type="project" value="UniProtKB-SubCell"/>
</dbReference>
<comment type="caution">
    <text evidence="8">The sequence shown here is derived from an EMBL/GenBank/DDBJ whole genome shotgun (WGS) entry which is preliminary data.</text>
</comment>
<proteinExistence type="predicted"/>
<keyword evidence="6" id="KW-0325">Glycoprotein</keyword>
<feature type="domain" description="Receptor ligand binding region" evidence="7">
    <location>
        <begin position="24"/>
        <end position="227"/>
    </location>
</feature>
<evidence type="ECO:0000256" key="4">
    <source>
        <dbReference type="ARBA" id="ARBA00023136"/>
    </source>
</evidence>
<feature type="non-terminal residue" evidence="8">
    <location>
        <position position="242"/>
    </location>
</feature>
<accession>A0A820X6B8</accession>
<dbReference type="Proteomes" id="UP000663873">
    <property type="component" value="Unassembled WGS sequence"/>
</dbReference>
<dbReference type="InterPro" id="IPR028082">
    <property type="entry name" value="Peripla_BP_I"/>
</dbReference>
<keyword evidence="3" id="KW-1133">Transmembrane helix</keyword>
<keyword evidence="9" id="KW-1185">Reference proteome</keyword>
<dbReference type="Gene3D" id="3.40.50.2300">
    <property type="match status" value="2"/>
</dbReference>
<name>A0A820X6B8_9BILA</name>
<dbReference type="InterPro" id="IPR051010">
    <property type="entry name" value="BCAA_transport"/>
</dbReference>
<dbReference type="PRINTS" id="PR00248">
    <property type="entry name" value="GPCRMGR"/>
</dbReference>
<dbReference type="InterPro" id="IPR000337">
    <property type="entry name" value="GPCR_3"/>
</dbReference>